<comment type="similarity">
    <text evidence="2 5">Belongs to the RecX family.</text>
</comment>
<dbReference type="Pfam" id="PF02631">
    <property type="entry name" value="RecX_HTH2"/>
    <property type="match status" value="1"/>
</dbReference>
<proteinExistence type="inferred from homology"/>
<evidence type="ECO:0000259" key="8">
    <source>
        <dbReference type="Pfam" id="PF21982"/>
    </source>
</evidence>
<dbReference type="PANTHER" id="PTHR33602">
    <property type="entry name" value="REGULATORY PROTEIN RECX FAMILY PROTEIN"/>
    <property type="match status" value="1"/>
</dbReference>
<accession>A0A7S8HEI4</accession>
<evidence type="ECO:0000256" key="3">
    <source>
        <dbReference type="ARBA" id="ARBA00018111"/>
    </source>
</evidence>
<feature type="domain" description="RecX third three-helical" evidence="7">
    <location>
        <begin position="213"/>
        <end position="260"/>
    </location>
</feature>
<dbReference type="Pfam" id="PF21982">
    <property type="entry name" value="RecX_HTH1"/>
    <property type="match status" value="1"/>
</dbReference>
<evidence type="ECO:0000259" key="7">
    <source>
        <dbReference type="Pfam" id="PF21981"/>
    </source>
</evidence>
<evidence type="ECO:0000256" key="4">
    <source>
        <dbReference type="ARBA" id="ARBA00022490"/>
    </source>
</evidence>
<dbReference type="InterPro" id="IPR036388">
    <property type="entry name" value="WH-like_DNA-bd_sf"/>
</dbReference>
<protein>
    <recommendedName>
        <fullName evidence="3 5">Regulatory protein RecX</fullName>
    </recommendedName>
</protein>
<reference evidence="9 10" key="1">
    <citation type="submission" date="2019-07" db="EMBL/GenBank/DDBJ databases">
        <title>Genome sequence of 2 isolates from Red Sea Mangroves.</title>
        <authorList>
            <person name="Sefrji F."/>
            <person name="Michoud G."/>
            <person name="Merlino G."/>
            <person name="Daffonchio D."/>
        </authorList>
    </citation>
    <scope>NUCLEOTIDE SEQUENCE [LARGE SCALE GENOMIC DNA]</scope>
    <source>
        <strain evidence="9 10">R1DC41</strain>
    </source>
</reference>
<evidence type="ECO:0000256" key="1">
    <source>
        <dbReference type="ARBA" id="ARBA00004496"/>
    </source>
</evidence>
<dbReference type="InterPro" id="IPR003783">
    <property type="entry name" value="Regulatory_RecX"/>
</dbReference>
<dbReference type="AlphaFoldDB" id="A0A7S8HEI4"/>
<gene>
    <name evidence="5 9" type="primary">recX</name>
    <name evidence="9" type="ORF">G8O30_01685</name>
</gene>
<dbReference type="GO" id="GO:0006282">
    <property type="term" value="P:regulation of DNA repair"/>
    <property type="evidence" value="ECO:0007669"/>
    <property type="project" value="UniProtKB-UniRule"/>
</dbReference>
<feature type="domain" description="RecX first three-helical" evidence="8">
    <location>
        <begin position="62"/>
        <end position="101"/>
    </location>
</feature>
<keyword evidence="10" id="KW-1185">Reference proteome</keyword>
<comment type="subcellular location">
    <subcellularLocation>
        <location evidence="1 5">Cytoplasm</location>
    </subcellularLocation>
</comment>
<comment type="function">
    <text evidence="5">Modulates RecA activity.</text>
</comment>
<evidence type="ECO:0000313" key="10">
    <source>
        <dbReference type="Proteomes" id="UP000593626"/>
    </source>
</evidence>
<dbReference type="InterPro" id="IPR053924">
    <property type="entry name" value="RecX_HTH_2nd"/>
</dbReference>
<dbReference type="Proteomes" id="UP000593626">
    <property type="component" value="Chromosome"/>
</dbReference>
<keyword evidence="4 5" id="KW-0963">Cytoplasm</keyword>
<evidence type="ECO:0000256" key="5">
    <source>
        <dbReference type="HAMAP-Rule" id="MF_01114"/>
    </source>
</evidence>
<dbReference type="RefSeq" id="WP_239673291.1">
    <property type="nucleotide sequence ID" value="NZ_CP049742.1"/>
</dbReference>
<evidence type="ECO:0000256" key="2">
    <source>
        <dbReference type="ARBA" id="ARBA00009695"/>
    </source>
</evidence>
<dbReference type="InterPro" id="IPR053925">
    <property type="entry name" value="RecX_HTH_3rd"/>
</dbReference>
<dbReference type="HAMAP" id="MF_01114">
    <property type="entry name" value="RecX"/>
    <property type="match status" value="1"/>
</dbReference>
<dbReference type="GO" id="GO:0005737">
    <property type="term" value="C:cytoplasm"/>
    <property type="evidence" value="ECO:0007669"/>
    <property type="project" value="UniProtKB-SubCell"/>
</dbReference>
<dbReference type="EMBL" id="CP049742">
    <property type="protein sequence ID" value="QPC45773.1"/>
    <property type="molecule type" value="Genomic_DNA"/>
</dbReference>
<name>A0A7S8HEI4_9BACI</name>
<dbReference type="KEGG" id="mcui:G8O30_01685"/>
<dbReference type="PANTHER" id="PTHR33602:SF1">
    <property type="entry name" value="REGULATORY PROTEIN RECX FAMILY PROTEIN"/>
    <property type="match status" value="1"/>
</dbReference>
<dbReference type="NCBIfam" id="NF010733">
    <property type="entry name" value="PRK14135.1"/>
    <property type="match status" value="1"/>
</dbReference>
<sequence>MKIITKISVQEKRKDRYNIFLNEKYAFSVDEAVLIKHNLVKGQQLTEEDIEQIQVQEEDQKAYGKAINFLSYRMRSTGEVFTYLKEQEVEEHVIQQILSKLMENGYLDDLAFANAYVRTMMETTDKGPNVLKQELKLKSVSDAKIEEALLNFSEERMIEKVKKLAEKVAKKQRTQSAKMLQLKVEEAIVKKGYPAYLLGEVKEEFEEQGMEEEEEWARLVTQGEKFARKYDKFEGYEKKMKLKQALFRKGFPLHLIDRYLEEE</sequence>
<evidence type="ECO:0000313" key="9">
    <source>
        <dbReference type="EMBL" id="QPC45773.1"/>
    </source>
</evidence>
<dbReference type="Pfam" id="PF21981">
    <property type="entry name" value="RecX_HTH3"/>
    <property type="match status" value="1"/>
</dbReference>
<evidence type="ECO:0000259" key="6">
    <source>
        <dbReference type="Pfam" id="PF02631"/>
    </source>
</evidence>
<organism evidence="9 10">
    <name type="scientific">Mangrovibacillus cuniculi</name>
    <dbReference type="NCBI Taxonomy" id="2593652"/>
    <lineage>
        <taxon>Bacteria</taxon>
        <taxon>Bacillati</taxon>
        <taxon>Bacillota</taxon>
        <taxon>Bacilli</taxon>
        <taxon>Bacillales</taxon>
        <taxon>Bacillaceae</taxon>
        <taxon>Mangrovibacillus</taxon>
    </lineage>
</organism>
<feature type="domain" description="RecX second three-helical" evidence="6">
    <location>
        <begin position="108"/>
        <end position="149"/>
    </location>
</feature>
<dbReference type="InterPro" id="IPR053926">
    <property type="entry name" value="RecX_HTH_1st"/>
</dbReference>
<dbReference type="Gene3D" id="1.10.10.10">
    <property type="entry name" value="Winged helix-like DNA-binding domain superfamily/Winged helix DNA-binding domain"/>
    <property type="match status" value="4"/>
</dbReference>